<dbReference type="PROSITE" id="PS50157">
    <property type="entry name" value="ZINC_FINGER_C2H2_2"/>
    <property type="match status" value="8"/>
</dbReference>
<evidence type="ECO:0000256" key="8">
    <source>
        <dbReference type="ARBA" id="ARBA00023163"/>
    </source>
</evidence>
<keyword evidence="8" id="KW-0804">Transcription</keyword>
<feature type="compositionally biased region" description="Polar residues" evidence="12">
    <location>
        <begin position="283"/>
        <end position="300"/>
    </location>
</feature>
<evidence type="ECO:0000256" key="11">
    <source>
        <dbReference type="PROSITE-ProRule" id="PRU01263"/>
    </source>
</evidence>
<comment type="caution">
    <text evidence="15">The sequence shown here is derived from an EMBL/GenBank/DDBJ whole genome shotgun (WGS) entry which is preliminary data.</text>
</comment>
<keyword evidence="4 10" id="KW-0863">Zinc-finger</keyword>
<evidence type="ECO:0000256" key="3">
    <source>
        <dbReference type="ARBA" id="ARBA00022737"/>
    </source>
</evidence>
<dbReference type="FunFam" id="3.30.160.60:FF:001557">
    <property type="entry name" value="Transcription factor E4F1"/>
    <property type="match status" value="1"/>
</dbReference>
<evidence type="ECO:0000259" key="14">
    <source>
        <dbReference type="PROSITE" id="PS51915"/>
    </source>
</evidence>
<organism evidence="15 16">
    <name type="scientific">Megalurothrips usitatus</name>
    <name type="common">bean blossom thrips</name>
    <dbReference type="NCBI Taxonomy" id="439358"/>
    <lineage>
        <taxon>Eukaryota</taxon>
        <taxon>Metazoa</taxon>
        <taxon>Ecdysozoa</taxon>
        <taxon>Arthropoda</taxon>
        <taxon>Hexapoda</taxon>
        <taxon>Insecta</taxon>
        <taxon>Pterygota</taxon>
        <taxon>Neoptera</taxon>
        <taxon>Paraneoptera</taxon>
        <taxon>Thysanoptera</taxon>
        <taxon>Terebrantia</taxon>
        <taxon>Thripoidea</taxon>
        <taxon>Thripidae</taxon>
        <taxon>Megalurothrips</taxon>
    </lineage>
</organism>
<feature type="binding site" evidence="11">
    <location>
        <position position="71"/>
    </location>
    <ligand>
        <name>Zn(2+)</name>
        <dbReference type="ChEBI" id="CHEBI:29105"/>
    </ligand>
</feature>
<name>A0AAV7Y293_9NEOP</name>
<keyword evidence="5 11" id="KW-0862">Zinc</keyword>
<feature type="region of interest" description="Disordered" evidence="12">
    <location>
        <begin position="842"/>
        <end position="861"/>
    </location>
</feature>
<dbReference type="InterPro" id="IPR050589">
    <property type="entry name" value="Ikaros_C2H2-ZF"/>
</dbReference>
<feature type="binding site" evidence="11">
    <location>
        <position position="68"/>
    </location>
    <ligand>
        <name>Zn(2+)</name>
        <dbReference type="ChEBI" id="CHEBI:29105"/>
    </ligand>
</feature>
<dbReference type="GO" id="GO:0000978">
    <property type="term" value="F:RNA polymerase II cis-regulatory region sequence-specific DNA binding"/>
    <property type="evidence" value="ECO:0007669"/>
    <property type="project" value="TreeGrafter"/>
</dbReference>
<feature type="domain" description="C2H2-type" evidence="13">
    <location>
        <begin position="473"/>
        <end position="501"/>
    </location>
</feature>
<feature type="binding site" evidence="11">
    <location>
        <position position="27"/>
    </location>
    <ligand>
        <name>Zn(2+)</name>
        <dbReference type="ChEBI" id="CHEBI:29105"/>
    </ligand>
</feature>
<feature type="region of interest" description="Disordered" evidence="12">
    <location>
        <begin position="243"/>
        <end position="300"/>
    </location>
</feature>
<evidence type="ECO:0000256" key="12">
    <source>
        <dbReference type="SAM" id="MobiDB-lite"/>
    </source>
</evidence>
<dbReference type="GO" id="GO:0003700">
    <property type="term" value="F:DNA-binding transcription factor activity"/>
    <property type="evidence" value="ECO:0007669"/>
    <property type="project" value="TreeGrafter"/>
</dbReference>
<evidence type="ECO:0000256" key="9">
    <source>
        <dbReference type="ARBA" id="ARBA00023242"/>
    </source>
</evidence>
<dbReference type="PANTHER" id="PTHR24404:SF114">
    <property type="entry name" value="KLUMPFUSS, ISOFORM B-RELATED"/>
    <property type="match status" value="1"/>
</dbReference>
<evidence type="ECO:0000313" key="16">
    <source>
        <dbReference type="Proteomes" id="UP001075354"/>
    </source>
</evidence>
<feature type="domain" description="C2H2-type" evidence="13">
    <location>
        <begin position="558"/>
        <end position="585"/>
    </location>
</feature>
<gene>
    <name evidence="15" type="ORF">ONE63_000839</name>
</gene>
<dbReference type="Gene3D" id="3.40.1800.20">
    <property type="match status" value="1"/>
</dbReference>
<evidence type="ECO:0000256" key="5">
    <source>
        <dbReference type="ARBA" id="ARBA00022833"/>
    </source>
</evidence>
<dbReference type="SMART" id="SM00355">
    <property type="entry name" value="ZnF_C2H2"/>
    <property type="match status" value="9"/>
</dbReference>
<evidence type="ECO:0000256" key="1">
    <source>
        <dbReference type="ARBA" id="ARBA00004123"/>
    </source>
</evidence>
<dbReference type="SMART" id="SM00868">
    <property type="entry name" value="zf-AD"/>
    <property type="match status" value="1"/>
</dbReference>
<evidence type="ECO:0000313" key="15">
    <source>
        <dbReference type="EMBL" id="KAJ1532219.1"/>
    </source>
</evidence>
<sequence>MEVETDPLGITPDTRLGFLQEFTCRVCLYRDKNNTEIVGLACQELADKMYKHLSVELTVDNNSCMWICKLCDQSLKSFHAFYLKVSDIQKSLVNLLLVKEESNHDGQTFELESEIDKIERTIGFARGKKARAKSKLAVVDPVRRTSTRKRKTRVDNLTDSALESAVIDSSACKTISTKPVEESNHGASPEVEVLPITLDNTVLVLKDENVEDFSGLNKPLGSAITKEDDLSSLEDQDWVGQGFSFDVESDNDQPWQPSKSERNPQRSARSKKAKSKINEDVSDSVQNDSTKSQVSDANTQCDKSATKLRITATHGLKPKPKLEPNVHKMLRAEINAKFVEFYGITCDICEKNSRENAVPVQLIKYQSFEALCTHMRDEHDVRGYVKCCNCTMREKKRAERHMLLHTDPGSIFKCNICEKQLSSQQSFRSHILLHLPDCERPFQCDVCDRGFVTKADLTQHERQHLPEEKRLSYTCDICGSRFTTDTGLLSHKQRVHENIRPHLCDLCAKSFTSRCEMERHRAHIHGDVKREQCPECGKWFKGPQILRTHMRQHKGQIFKCQYCDKTYTVRTSWKAHLLKHSDDKPHKCPICEKTFKLPGTLKAHLNQHTGELPYSCPFCPKKFASSGNYYTHRKRMHSDEVAQLKEATAAALAANGLPPPSTSAPKPKQSISEVIARTKEKVAAKAKENGNIPLPQLLQPLSRGGENINIMETSIILPPGTTILPDSNGVVGAPTFSLPNAINLPQGSNENLLVTRTERIGSTDAIPVAINSVTAAASSMHVEPTVKKISNISQFGPGTLKLIRVIAPDGTEKLLFVKQDQSNSTTIPLVRKEIVLNGQQQQMCSEDPKENANVLSVTSVG</sequence>
<dbReference type="InterPro" id="IPR036236">
    <property type="entry name" value="Znf_C2H2_sf"/>
</dbReference>
<feature type="domain" description="C2H2-type" evidence="13">
    <location>
        <begin position="614"/>
        <end position="642"/>
    </location>
</feature>
<comment type="subcellular location">
    <subcellularLocation>
        <location evidence="1">Nucleus</location>
    </subcellularLocation>
</comment>
<dbReference type="InterPro" id="IPR013087">
    <property type="entry name" value="Znf_C2H2_type"/>
</dbReference>
<dbReference type="PROSITE" id="PS00028">
    <property type="entry name" value="ZINC_FINGER_C2H2_1"/>
    <property type="match status" value="8"/>
</dbReference>
<dbReference type="EMBL" id="JAPTSV010000001">
    <property type="protein sequence ID" value="KAJ1532219.1"/>
    <property type="molecule type" value="Genomic_DNA"/>
</dbReference>
<dbReference type="AlphaFoldDB" id="A0AAV7Y293"/>
<keyword evidence="3" id="KW-0677">Repeat</keyword>
<keyword evidence="16" id="KW-1185">Reference proteome</keyword>
<dbReference type="Pfam" id="PF13894">
    <property type="entry name" value="zf-C2H2_4"/>
    <property type="match status" value="1"/>
</dbReference>
<dbReference type="Pfam" id="PF00096">
    <property type="entry name" value="zf-C2H2"/>
    <property type="match status" value="4"/>
</dbReference>
<dbReference type="Pfam" id="PF07776">
    <property type="entry name" value="zf-AD"/>
    <property type="match status" value="1"/>
</dbReference>
<protein>
    <submittedName>
        <fullName evidence="15">Uncharacterized protein</fullName>
    </submittedName>
</protein>
<dbReference type="PROSITE" id="PS51915">
    <property type="entry name" value="ZAD"/>
    <property type="match status" value="1"/>
</dbReference>
<evidence type="ECO:0000256" key="7">
    <source>
        <dbReference type="ARBA" id="ARBA00023125"/>
    </source>
</evidence>
<keyword evidence="6" id="KW-0805">Transcription regulation</keyword>
<proteinExistence type="predicted"/>
<dbReference type="GO" id="GO:0045944">
    <property type="term" value="P:positive regulation of transcription by RNA polymerase II"/>
    <property type="evidence" value="ECO:0007669"/>
    <property type="project" value="UniProtKB-ARBA"/>
</dbReference>
<dbReference type="SUPFAM" id="SSF57716">
    <property type="entry name" value="Glucocorticoid receptor-like (DNA-binding domain)"/>
    <property type="match status" value="1"/>
</dbReference>
<dbReference type="Gene3D" id="3.30.160.60">
    <property type="entry name" value="Classic Zinc Finger"/>
    <property type="match status" value="5"/>
</dbReference>
<accession>A0AAV7Y293</accession>
<feature type="domain" description="ZAD" evidence="14">
    <location>
        <begin position="22"/>
        <end position="95"/>
    </location>
</feature>
<dbReference type="Pfam" id="PF13912">
    <property type="entry name" value="zf-C2H2_6"/>
    <property type="match status" value="2"/>
</dbReference>
<dbReference type="Proteomes" id="UP001075354">
    <property type="component" value="Chromosome 1"/>
</dbReference>
<feature type="domain" description="C2H2-type" evidence="13">
    <location>
        <begin position="502"/>
        <end position="530"/>
    </location>
</feature>
<keyword evidence="9" id="KW-0539">Nucleus</keyword>
<keyword evidence="2 11" id="KW-0479">Metal-binding</keyword>
<evidence type="ECO:0000259" key="13">
    <source>
        <dbReference type="PROSITE" id="PS50157"/>
    </source>
</evidence>
<evidence type="ECO:0000256" key="2">
    <source>
        <dbReference type="ARBA" id="ARBA00022723"/>
    </source>
</evidence>
<dbReference type="FunFam" id="3.30.160.60:FF:000065">
    <property type="entry name" value="B-cell CLL/lymphoma 6, member B"/>
    <property type="match status" value="1"/>
</dbReference>
<reference evidence="15" key="1">
    <citation type="submission" date="2022-12" db="EMBL/GenBank/DDBJ databases">
        <title>Chromosome-level genome assembly of the bean flower thrips Megalurothrips usitatus.</title>
        <authorList>
            <person name="Ma L."/>
            <person name="Liu Q."/>
            <person name="Li H."/>
            <person name="Cai W."/>
        </authorList>
    </citation>
    <scope>NUCLEOTIDE SEQUENCE</scope>
    <source>
        <strain evidence="15">Cailab_2022a</strain>
    </source>
</reference>
<evidence type="ECO:0000256" key="10">
    <source>
        <dbReference type="PROSITE-ProRule" id="PRU00042"/>
    </source>
</evidence>
<feature type="domain" description="C2H2-type" evidence="13">
    <location>
        <begin position="442"/>
        <end position="469"/>
    </location>
</feature>
<dbReference type="SUPFAM" id="SSF57667">
    <property type="entry name" value="beta-beta-alpha zinc fingers"/>
    <property type="match status" value="4"/>
</dbReference>
<dbReference type="GO" id="GO:0005634">
    <property type="term" value="C:nucleus"/>
    <property type="evidence" value="ECO:0007669"/>
    <property type="project" value="UniProtKB-SubCell"/>
</dbReference>
<dbReference type="PANTHER" id="PTHR24404">
    <property type="entry name" value="ZINC FINGER PROTEIN"/>
    <property type="match status" value="1"/>
</dbReference>
<evidence type="ECO:0000256" key="6">
    <source>
        <dbReference type="ARBA" id="ARBA00023015"/>
    </source>
</evidence>
<keyword evidence="7" id="KW-0238">DNA-binding</keyword>
<evidence type="ECO:0000256" key="4">
    <source>
        <dbReference type="ARBA" id="ARBA00022771"/>
    </source>
</evidence>
<feature type="domain" description="C2H2-type" evidence="13">
    <location>
        <begin position="412"/>
        <end position="439"/>
    </location>
</feature>
<feature type="binding site" evidence="11">
    <location>
        <position position="24"/>
    </location>
    <ligand>
        <name>Zn(2+)</name>
        <dbReference type="ChEBI" id="CHEBI:29105"/>
    </ligand>
</feature>
<dbReference type="InterPro" id="IPR012934">
    <property type="entry name" value="Znf_AD"/>
</dbReference>
<feature type="domain" description="C2H2-type" evidence="13">
    <location>
        <begin position="586"/>
        <end position="613"/>
    </location>
</feature>
<dbReference type="GO" id="GO:0008270">
    <property type="term" value="F:zinc ion binding"/>
    <property type="evidence" value="ECO:0007669"/>
    <property type="project" value="UniProtKB-UniRule"/>
</dbReference>
<feature type="domain" description="C2H2-type" evidence="13">
    <location>
        <begin position="531"/>
        <end position="556"/>
    </location>
</feature>